<reference evidence="1 2" key="1">
    <citation type="submission" date="2018-01" db="EMBL/GenBank/DDBJ databases">
        <title>Whole genome sequencing of Histamine producing bacteria.</title>
        <authorList>
            <person name="Butler K."/>
        </authorList>
    </citation>
    <scope>NUCLEOTIDE SEQUENCE [LARGE SCALE GENOMIC DNA]</scope>
    <source>
        <strain evidence="1 2">FS-7.2</strain>
    </source>
</reference>
<dbReference type="AlphaFoldDB" id="A0A2T3KLE7"/>
<dbReference type="Proteomes" id="UP000241426">
    <property type="component" value="Unassembled WGS sequence"/>
</dbReference>
<gene>
    <name evidence="1" type="ORF">C9J27_05010</name>
</gene>
<protein>
    <submittedName>
        <fullName evidence="1">Uncharacterized protein</fullName>
    </submittedName>
</protein>
<accession>A0A2T3KLE7</accession>
<evidence type="ECO:0000313" key="2">
    <source>
        <dbReference type="Proteomes" id="UP000241426"/>
    </source>
</evidence>
<dbReference type="EMBL" id="PYNF01000003">
    <property type="protein sequence ID" value="PSV00496.1"/>
    <property type="molecule type" value="Genomic_DNA"/>
</dbReference>
<comment type="caution">
    <text evidence="1">The sequence shown here is derived from an EMBL/GenBank/DDBJ whole genome shotgun (WGS) entry which is preliminary data.</text>
</comment>
<dbReference type="RefSeq" id="WP_107289126.1">
    <property type="nucleotide sequence ID" value="NZ_PYNF01000003.1"/>
</dbReference>
<organism evidence="1 2">
    <name type="scientific">Photobacterium kishitanii</name>
    <dbReference type="NCBI Taxonomy" id="318456"/>
    <lineage>
        <taxon>Bacteria</taxon>
        <taxon>Pseudomonadati</taxon>
        <taxon>Pseudomonadota</taxon>
        <taxon>Gammaproteobacteria</taxon>
        <taxon>Vibrionales</taxon>
        <taxon>Vibrionaceae</taxon>
        <taxon>Photobacterium</taxon>
    </lineage>
</organism>
<sequence>MNNAKNKVTLIPVTVDTDLPLVRHMTLDQYVKDVAPLVKEFRGLLKKKFYIKSYNSDFGYCSYSDYIEHVKGIFYSGQGIALTQLGRAGIKENDAPEELTNRLSELQNILATVFDVDMDSLRVSFDINTPVFEKTHKMVVRYALEEKYITDIIKGDLNLDQLEDVCASVGVKVPKRVYELKNIGLDEYKRSLSPVNKAFLETFDKSLEPCKEELKARRKSQIDELLTKHPIAQGQDIPSDYYDEVKNYQDLAVLYKIAYVGYEEAVKFFSDRYVSDMLLLFVSRVASKLNNLNDTLKDSSFKVNVNDASYINGIIEASAVFTYGDAVSVKCDSKLIIAGGFVQREHYRYLTNFWINGTKANQERIDNFSL</sequence>
<name>A0A2T3KLE7_9GAMM</name>
<evidence type="ECO:0000313" key="1">
    <source>
        <dbReference type="EMBL" id="PSV00496.1"/>
    </source>
</evidence>
<proteinExistence type="predicted"/>